<accession>A0ACB0F6W1</accession>
<evidence type="ECO:0000313" key="1">
    <source>
        <dbReference type="EMBL" id="CAI9708671.1"/>
    </source>
</evidence>
<proteinExistence type="predicted"/>
<reference evidence="1" key="1">
    <citation type="submission" date="2023-05" db="EMBL/GenBank/DDBJ databases">
        <authorList>
            <consortium name="ELIXIR-Norway"/>
        </authorList>
    </citation>
    <scope>NUCLEOTIDE SEQUENCE</scope>
</reference>
<name>A0ACB0F6W1_RANTA</name>
<gene>
    <name evidence="1" type="ORF">MRATA1EN3_LOCUS19884</name>
</gene>
<dbReference type="Proteomes" id="UP001162501">
    <property type="component" value="Chromosome 33"/>
</dbReference>
<sequence length="77" mass="8184">MDPSARSAAQRAEAGHPAFRCQHKALQFREDAHSSLQQRELCTVPGSEGERPVRCGPHILDLLTSASPPGPPAKASA</sequence>
<evidence type="ECO:0000313" key="2">
    <source>
        <dbReference type="Proteomes" id="UP001162501"/>
    </source>
</evidence>
<protein>
    <submittedName>
        <fullName evidence="1">Uncharacterized protein</fullName>
    </submittedName>
</protein>
<organism evidence="1 2">
    <name type="scientific">Rangifer tarandus platyrhynchus</name>
    <name type="common">Svalbard reindeer</name>
    <dbReference type="NCBI Taxonomy" id="3082113"/>
    <lineage>
        <taxon>Eukaryota</taxon>
        <taxon>Metazoa</taxon>
        <taxon>Chordata</taxon>
        <taxon>Craniata</taxon>
        <taxon>Vertebrata</taxon>
        <taxon>Euteleostomi</taxon>
        <taxon>Mammalia</taxon>
        <taxon>Eutheria</taxon>
        <taxon>Laurasiatheria</taxon>
        <taxon>Artiodactyla</taxon>
        <taxon>Ruminantia</taxon>
        <taxon>Pecora</taxon>
        <taxon>Cervidae</taxon>
        <taxon>Odocoileinae</taxon>
        <taxon>Rangifer</taxon>
    </lineage>
</organism>
<dbReference type="EMBL" id="OX596117">
    <property type="protein sequence ID" value="CAI9708671.1"/>
    <property type="molecule type" value="Genomic_DNA"/>
</dbReference>